<dbReference type="RefSeq" id="WP_076970546.1">
    <property type="nucleotide sequence ID" value="NZ_LVWB01000004.1"/>
</dbReference>
<sequence>MIQSFLSGGLLSCLSEGVVGYMKYLKAKEDHRHEAELQKFSLKADRQRIELARIEGNIKIESDTINADTLALIEATKAQSVKSGIGWIDGLSSLIRPLITIQWVILFYPLVKIAMLVAEIKQNGVSVALFDIVLGDFEQNLVASIVGYWFCDRAMRIKKRIRG</sequence>
<dbReference type="EMBL" id="LVWB01000004">
    <property type="protein sequence ID" value="ONI60194.1"/>
    <property type="molecule type" value="Genomic_DNA"/>
</dbReference>
<dbReference type="Proteomes" id="UP000189542">
    <property type="component" value="Unassembled WGS sequence"/>
</dbReference>
<protein>
    <recommendedName>
        <fullName evidence="3">TMhelix containing protein</fullName>
    </recommendedName>
</protein>
<accession>A0A1V2N930</accession>
<evidence type="ECO:0000313" key="1">
    <source>
        <dbReference type="EMBL" id="ONI60194.1"/>
    </source>
</evidence>
<name>A0A1V2N930_9HYPH</name>
<comment type="caution">
    <text evidence="1">The sequence shown here is derived from an EMBL/GenBank/DDBJ whole genome shotgun (WGS) entry which is preliminary data.</text>
</comment>
<evidence type="ECO:0008006" key="3">
    <source>
        <dbReference type="Google" id="ProtNLM"/>
    </source>
</evidence>
<gene>
    <name evidence="1" type="ORF">AYO25_01255</name>
</gene>
<reference evidence="1 2" key="1">
    <citation type="journal article" date="2017" name="PLoS ONE">
        <title>Genomic sequence of 'Candidatus Liberibacter solanacearum' haplotype C and its comparison with haplotype A and B genomes.</title>
        <authorList>
            <person name="Wang J."/>
            <person name="Haapalainen M."/>
            <person name="Schott T."/>
            <person name="Thompson S.M."/>
            <person name="Smith G.R."/>
            <person name="Nissinen A.I."/>
            <person name="Pirhonen M."/>
        </authorList>
    </citation>
    <scope>NUCLEOTIDE SEQUENCE [LARGE SCALE GENOMIC DNA]</scope>
    <source>
        <strain evidence="1 2">FIN111</strain>
    </source>
</reference>
<organism evidence="1 2">
    <name type="scientific">Candidatus Liberibacter solanacearum</name>
    <dbReference type="NCBI Taxonomy" id="556287"/>
    <lineage>
        <taxon>Bacteria</taxon>
        <taxon>Pseudomonadati</taxon>
        <taxon>Pseudomonadota</taxon>
        <taxon>Alphaproteobacteria</taxon>
        <taxon>Hyphomicrobiales</taxon>
        <taxon>Rhizobiaceae</taxon>
        <taxon>Liberibacter</taxon>
    </lineage>
</organism>
<dbReference type="AlphaFoldDB" id="A0A1V2N930"/>
<evidence type="ECO:0000313" key="2">
    <source>
        <dbReference type="Proteomes" id="UP000189542"/>
    </source>
</evidence>
<proteinExistence type="predicted"/>